<keyword evidence="7" id="KW-0547">Nucleotide-binding</keyword>
<dbReference type="Pfam" id="PF02367">
    <property type="entry name" value="TsaE"/>
    <property type="match status" value="1"/>
</dbReference>
<evidence type="ECO:0000256" key="1">
    <source>
        <dbReference type="ARBA" id="ARBA00004496"/>
    </source>
</evidence>
<evidence type="ECO:0000256" key="8">
    <source>
        <dbReference type="ARBA" id="ARBA00022840"/>
    </source>
</evidence>
<keyword evidence="5" id="KW-0819">tRNA processing</keyword>
<evidence type="ECO:0000313" key="12">
    <source>
        <dbReference type="Proteomes" id="UP000543804"/>
    </source>
</evidence>
<sequence length="158" mass="17981">MFTRITRSAAETAQLAQMVGKKLHEGTVVCLDGDLGAGKTLFVQNVAKMLGVEGEVTSPTFNLMNVYEGICRVYHFDLYRLENAAELEDIGFYEYTEDPDGIVFIEWSDKFPEELPDDYLSIHIDRLAEDAAARCITFRAVGEEYQDDLKELDEFCRF</sequence>
<evidence type="ECO:0000256" key="4">
    <source>
        <dbReference type="ARBA" id="ARBA00022490"/>
    </source>
</evidence>
<evidence type="ECO:0000313" key="11">
    <source>
        <dbReference type="EMBL" id="NMD98686.1"/>
    </source>
</evidence>
<keyword evidence="12" id="KW-1185">Reference proteome</keyword>
<evidence type="ECO:0000256" key="3">
    <source>
        <dbReference type="ARBA" id="ARBA00019010"/>
    </source>
</evidence>
<keyword evidence="11" id="KW-0808">Transferase</keyword>
<dbReference type="GO" id="GO:0005524">
    <property type="term" value="F:ATP binding"/>
    <property type="evidence" value="ECO:0007669"/>
    <property type="project" value="UniProtKB-KW"/>
</dbReference>
<dbReference type="PANTHER" id="PTHR33540">
    <property type="entry name" value="TRNA THREONYLCARBAMOYLADENOSINE BIOSYNTHESIS PROTEIN TSAE"/>
    <property type="match status" value="1"/>
</dbReference>
<comment type="similarity">
    <text evidence="2">Belongs to the TsaE family.</text>
</comment>
<keyword evidence="9" id="KW-0460">Magnesium</keyword>
<name>A0A848B5B6_9FIRM</name>
<dbReference type="GO" id="GO:0016740">
    <property type="term" value="F:transferase activity"/>
    <property type="evidence" value="ECO:0007669"/>
    <property type="project" value="UniProtKB-KW"/>
</dbReference>
<dbReference type="EMBL" id="JABAFA010000009">
    <property type="protein sequence ID" value="NMD98686.1"/>
    <property type="molecule type" value="Genomic_DNA"/>
</dbReference>
<evidence type="ECO:0000256" key="6">
    <source>
        <dbReference type="ARBA" id="ARBA00022723"/>
    </source>
</evidence>
<keyword evidence="8" id="KW-0067">ATP-binding</keyword>
<dbReference type="SUPFAM" id="SSF52540">
    <property type="entry name" value="P-loop containing nucleoside triphosphate hydrolases"/>
    <property type="match status" value="1"/>
</dbReference>
<dbReference type="InterPro" id="IPR003442">
    <property type="entry name" value="T6A_TsaE"/>
</dbReference>
<dbReference type="InterPro" id="IPR027417">
    <property type="entry name" value="P-loop_NTPase"/>
</dbReference>
<accession>A0A848B5B6</accession>
<evidence type="ECO:0000256" key="5">
    <source>
        <dbReference type="ARBA" id="ARBA00022694"/>
    </source>
</evidence>
<evidence type="ECO:0000256" key="2">
    <source>
        <dbReference type="ARBA" id="ARBA00007599"/>
    </source>
</evidence>
<dbReference type="Proteomes" id="UP000543804">
    <property type="component" value="Unassembled WGS sequence"/>
</dbReference>
<dbReference type="GO" id="GO:0005737">
    <property type="term" value="C:cytoplasm"/>
    <property type="evidence" value="ECO:0007669"/>
    <property type="project" value="UniProtKB-SubCell"/>
</dbReference>
<dbReference type="GO" id="GO:0046872">
    <property type="term" value="F:metal ion binding"/>
    <property type="evidence" value="ECO:0007669"/>
    <property type="project" value="UniProtKB-KW"/>
</dbReference>
<gene>
    <name evidence="11" type="primary">tsaE</name>
    <name evidence="11" type="ORF">HF878_04200</name>
</gene>
<protein>
    <recommendedName>
        <fullName evidence="3">tRNA threonylcarbamoyladenosine biosynthesis protein TsaE</fullName>
    </recommendedName>
    <alternativeName>
        <fullName evidence="10">t(6)A37 threonylcarbamoyladenosine biosynthesis protein TsaE</fullName>
    </alternativeName>
</protein>
<keyword evidence="4" id="KW-0963">Cytoplasm</keyword>
<dbReference type="GO" id="GO:0002949">
    <property type="term" value="P:tRNA threonylcarbamoyladenosine modification"/>
    <property type="evidence" value="ECO:0007669"/>
    <property type="project" value="InterPro"/>
</dbReference>
<dbReference type="Gene3D" id="3.40.50.300">
    <property type="entry name" value="P-loop containing nucleotide triphosphate hydrolases"/>
    <property type="match status" value="1"/>
</dbReference>
<comment type="subcellular location">
    <subcellularLocation>
        <location evidence="1">Cytoplasm</location>
    </subcellularLocation>
</comment>
<reference evidence="11 12" key="1">
    <citation type="submission" date="2020-04" db="EMBL/GenBank/DDBJ databases">
        <authorList>
            <person name="Hitch T.C.A."/>
            <person name="Wylensek D."/>
            <person name="Clavel T."/>
        </authorList>
    </citation>
    <scope>NUCLEOTIDE SEQUENCE [LARGE SCALE GENOMIC DNA]</scope>
    <source>
        <strain evidence="11 12">PG-130-P53-12</strain>
    </source>
</reference>
<evidence type="ECO:0000256" key="9">
    <source>
        <dbReference type="ARBA" id="ARBA00022842"/>
    </source>
</evidence>
<evidence type="ECO:0000256" key="7">
    <source>
        <dbReference type="ARBA" id="ARBA00022741"/>
    </source>
</evidence>
<dbReference type="RefSeq" id="WP_170077289.1">
    <property type="nucleotide sequence ID" value="NZ_JABAFA010000009.1"/>
</dbReference>
<dbReference type="AlphaFoldDB" id="A0A848B5B6"/>
<organism evidence="11 12">
    <name type="scientific">Selenomonas bovis</name>
    <dbReference type="NCBI Taxonomy" id="416586"/>
    <lineage>
        <taxon>Bacteria</taxon>
        <taxon>Bacillati</taxon>
        <taxon>Bacillota</taxon>
        <taxon>Negativicutes</taxon>
        <taxon>Selenomonadales</taxon>
        <taxon>Selenomonadaceae</taxon>
        <taxon>Selenomonas</taxon>
    </lineage>
</organism>
<keyword evidence="6" id="KW-0479">Metal-binding</keyword>
<evidence type="ECO:0000256" key="10">
    <source>
        <dbReference type="ARBA" id="ARBA00032441"/>
    </source>
</evidence>
<dbReference type="NCBIfam" id="TIGR00150">
    <property type="entry name" value="T6A_YjeE"/>
    <property type="match status" value="1"/>
</dbReference>
<dbReference type="PANTHER" id="PTHR33540:SF2">
    <property type="entry name" value="TRNA THREONYLCARBAMOYLADENOSINE BIOSYNTHESIS PROTEIN TSAE"/>
    <property type="match status" value="1"/>
</dbReference>
<proteinExistence type="inferred from homology"/>
<comment type="caution">
    <text evidence="11">The sequence shown here is derived from an EMBL/GenBank/DDBJ whole genome shotgun (WGS) entry which is preliminary data.</text>
</comment>